<name>A0A931GBW0_9PSED</name>
<gene>
    <name evidence="1" type="ORF">H3221_12200</name>
</gene>
<dbReference type="Proteomes" id="UP000596932">
    <property type="component" value="Unassembled WGS sequence"/>
</dbReference>
<dbReference type="RefSeq" id="WP_196475229.1">
    <property type="nucleotide sequence ID" value="NZ_JACFYX020000010.1"/>
</dbReference>
<sequence>MESSSGRCVNFIANLMPLFAHETVNGMACARNLRDGTLILPSEQDGVVTVWWQGDEHRASEANASLISSNAVSDYVQLNMLGKSAEEASYLLAHLEQHFEYKTGETLYLPYREDDGSTLMALKRVIGRVGPDIALDVLKKSFGL</sequence>
<keyword evidence="2" id="KW-1185">Reference proteome</keyword>
<organism evidence="1 2">
    <name type="scientific">Pseudomonas chaetocerotis</name>
    <dbReference type="NCBI Taxonomy" id="2758695"/>
    <lineage>
        <taxon>Bacteria</taxon>
        <taxon>Pseudomonadati</taxon>
        <taxon>Pseudomonadota</taxon>
        <taxon>Gammaproteobacteria</taxon>
        <taxon>Pseudomonadales</taxon>
        <taxon>Pseudomonadaceae</taxon>
        <taxon>Pseudomonas</taxon>
    </lineage>
</organism>
<reference evidence="1" key="1">
    <citation type="submission" date="2020-07" db="EMBL/GenBank/DDBJ databases">
        <title>Pseudomonas chaetoceroseae sp. nov., a new member of the Pseudomonas oleovorans group isolated from a culture of Chaetoceros calcitrans.</title>
        <authorList>
            <person name="Girard L."/>
            <person name="Lood C."/>
            <person name="De Mot R."/>
            <person name="Baudart J."/>
        </authorList>
    </citation>
    <scope>NUCLEOTIDE SEQUENCE</scope>
    <source>
        <strain evidence="1">536</strain>
    </source>
</reference>
<protein>
    <submittedName>
        <fullName evidence="1">Uncharacterized protein</fullName>
    </submittedName>
</protein>
<dbReference type="AlphaFoldDB" id="A0A931GBW0"/>
<dbReference type="EMBL" id="JACFYX010000010">
    <property type="protein sequence ID" value="MBG0835869.1"/>
    <property type="molecule type" value="Genomic_DNA"/>
</dbReference>
<evidence type="ECO:0000313" key="2">
    <source>
        <dbReference type="Proteomes" id="UP000596932"/>
    </source>
</evidence>
<comment type="caution">
    <text evidence="1">The sequence shown here is derived from an EMBL/GenBank/DDBJ whole genome shotgun (WGS) entry which is preliminary data.</text>
</comment>
<evidence type="ECO:0000313" key="1">
    <source>
        <dbReference type="EMBL" id="MBG0835869.1"/>
    </source>
</evidence>
<accession>A0A931GBW0</accession>
<proteinExistence type="predicted"/>